<dbReference type="Proteomes" id="UP000481861">
    <property type="component" value="Unassembled WGS sequence"/>
</dbReference>
<feature type="compositionally biased region" description="Low complexity" evidence="1">
    <location>
        <begin position="97"/>
        <end position="107"/>
    </location>
</feature>
<feature type="compositionally biased region" description="Basic and acidic residues" evidence="1">
    <location>
        <begin position="151"/>
        <end position="168"/>
    </location>
</feature>
<evidence type="ECO:0000313" key="2">
    <source>
        <dbReference type="EMBL" id="KAF2872752.1"/>
    </source>
</evidence>
<evidence type="ECO:0000256" key="1">
    <source>
        <dbReference type="SAM" id="MobiDB-lite"/>
    </source>
</evidence>
<evidence type="ECO:0000313" key="3">
    <source>
        <dbReference type="Proteomes" id="UP000481861"/>
    </source>
</evidence>
<feature type="region of interest" description="Disordered" evidence="1">
    <location>
        <begin position="97"/>
        <end position="120"/>
    </location>
</feature>
<keyword evidence="3" id="KW-1185">Reference proteome</keyword>
<gene>
    <name evidence="2" type="ORF">BDV95DRAFT_570545</name>
</gene>
<dbReference type="EMBL" id="JAADJZ010000009">
    <property type="protein sequence ID" value="KAF2872752.1"/>
    <property type="molecule type" value="Genomic_DNA"/>
</dbReference>
<protein>
    <submittedName>
        <fullName evidence="2">Uncharacterized protein</fullName>
    </submittedName>
</protein>
<name>A0A7C8IB64_9PLEO</name>
<dbReference type="AlphaFoldDB" id="A0A7C8IB64"/>
<sequence>MADYSACGGYREAIVDALRDSTELVVLDKDKYSGPGYEAVQLRKAIVLPKNEQFAVVQKSSFAPAFVQDVSPSPFVVSNAAYSPTVVAPERIADSAFSESRGLSSSSQRPRTFGMTASPVDANTDIKQAAKDLESLLHCVLLDEGSGYEAEGDRSAQEGERRERSPRS</sequence>
<reference evidence="2 3" key="1">
    <citation type="submission" date="2020-01" db="EMBL/GenBank/DDBJ databases">
        <authorList>
            <consortium name="DOE Joint Genome Institute"/>
            <person name="Haridas S."/>
            <person name="Albert R."/>
            <person name="Binder M."/>
            <person name="Bloem J."/>
            <person name="Labutti K."/>
            <person name="Salamov A."/>
            <person name="Andreopoulos B."/>
            <person name="Baker S.E."/>
            <person name="Barry K."/>
            <person name="Bills G."/>
            <person name="Bluhm B.H."/>
            <person name="Cannon C."/>
            <person name="Castanera R."/>
            <person name="Culley D.E."/>
            <person name="Daum C."/>
            <person name="Ezra D."/>
            <person name="Gonzalez J.B."/>
            <person name="Henrissat B."/>
            <person name="Kuo A."/>
            <person name="Liang C."/>
            <person name="Lipzen A."/>
            <person name="Lutzoni F."/>
            <person name="Magnuson J."/>
            <person name="Mondo S."/>
            <person name="Nolan M."/>
            <person name="Ohm R."/>
            <person name="Pangilinan J."/>
            <person name="Park H.-J.H."/>
            <person name="Ramirez L."/>
            <person name="Alfaro M."/>
            <person name="Sun H."/>
            <person name="Tritt A."/>
            <person name="Yoshinaga Y."/>
            <person name="Zwiers L.-H.L."/>
            <person name="Turgeon B.G."/>
            <person name="Goodwin S.B."/>
            <person name="Spatafora J.W."/>
            <person name="Crous P.W."/>
            <person name="Grigoriev I.V."/>
        </authorList>
    </citation>
    <scope>NUCLEOTIDE SEQUENCE [LARGE SCALE GENOMIC DNA]</scope>
    <source>
        <strain evidence="2 3">CBS 611.86</strain>
    </source>
</reference>
<comment type="caution">
    <text evidence="2">The sequence shown here is derived from an EMBL/GenBank/DDBJ whole genome shotgun (WGS) entry which is preliminary data.</text>
</comment>
<accession>A0A7C8IB64</accession>
<feature type="region of interest" description="Disordered" evidence="1">
    <location>
        <begin position="147"/>
        <end position="168"/>
    </location>
</feature>
<proteinExistence type="predicted"/>
<organism evidence="2 3">
    <name type="scientific">Massariosphaeria phaeospora</name>
    <dbReference type="NCBI Taxonomy" id="100035"/>
    <lineage>
        <taxon>Eukaryota</taxon>
        <taxon>Fungi</taxon>
        <taxon>Dikarya</taxon>
        <taxon>Ascomycota</taxon>
        <taxon>Pezizomycotina</taxon>
        <taxon>Dothideomycetes</taxon>
        <taxon>Pleosporomycetidae</taxon>
        <taxon>Pleosporales</taxon>
        <taxon>Pleosporales incertae sedis</taxon>
        <taxon>Massariosphaeria</taxon>
    </lineage>
</organism>
<dbReference type="OrthoDB" id="439993at2759"/>